<evidence type="ECO:0000313" key="3">
    <source>
        <dbReference type="Proteomes" id="UP000443582"/>
    </source>
</evidence>
<dbReference type="EMBL" id="QDKL01000001">
    <property type="protein sequence ID" value="RZF22984.1"/>
    <property type="molecule type" value="Genomic_DNA"/>
</dbReference>
<reference evidence="3" key="1">
    <citation type="journal article" date="2019" name="Int. J. Syst. Evol. Microbiol.">
        <title>Halobacteriovorax valvorus sp. nov., a novel prokaryotic predator isolated from coastal seawater of China.</title>
        <authorList>
            <person name="Chen M.-X."/>
        </authorList>
    </citation>
    <scope>NUCLEOTIDE SEQUENCE [LARGE SCALE GENOMIC DNA]</scope>
    <source>
        <strain evidence="3">BL9</strain>
    </source>
</reference>
<evidence type="ECO:0000313" key="2">
    <source>
        <dbReference type="EMBL" id="RZF22984.1"/>
    </source>
</evidence>
<organism evidence="2 3">
    <name type="scientific">Halobacteriovorax vibrionivorans</name>
    <dbReference type="NCBI Taxonomy" id="2152716"/>
    <lineage>
        <taxon>Bacteria</taxon>
        <taxon>Pseudomonadati</taxon>
        <taxon>Bdellovibrionota</taxon>
        <taxon>Bacteriovoracia</taxon>
        <taxon>Bacteriovoracales</taxon>
        <taxon>Halobacteriovoraceae</taxon>
        <taxon>Halobacteriovorax</taxon>
    </lineage>
</organism>
<keyword evidence="3" id="KW-1185">Reference proteome</keyword>
<accession>A0ABY0IKG6</accession>
<gene>
    <name evidence="2" type="ORF">DAY19_04215</name>
</gene>
<evidence type="ECO:0000256" key="1">
    <source>
        <dbReference type="SAM" id="MobiDB-lite"/>
    </source>
</evidence>
<dbReference type="RefSeq" id="WP_133296879.1">
    <property type="nucleotide sequence ID" value="NZ_QDKL01000001.1"/>
</dbReference>
<feature type="region of interest" description="Disordered" evidence="1">
    <location>
        <begin position="154"/>
        <end position="174"/>
    </location>
</feature>
<protein>
    <submittedName>
        <fullName evidence="2">Uncharacterized protein</fullName>
    </submittedName>
</protein>
<dbReference type="Proteomes" id="UP000443582">
    <property type="component" value="Unassembled WGS sequence"/>
</dbReference>
<name>A0ABY0IKG6_9BACT</name>
<proteinExistence type="predicted"/>
<comment type="caution">
    <text evidence="2">The sequence shown here is derived from an EMBL/GenBank/DDBJ whole genome shotgun (WGS) entry which is preliminary data.</text>
</comment>
<sequence length="174" mass="19826">MMEQSNLIRHLLRIITPEEVTDLTTFGDMDAKDTLTNLLISHNQGQEITYTPSGMAKIIPFPGQEEAVADLTIDGLDQGEVFTGHRVHQFINNFITKVKFESHKVHPGAKPVETTTFIINEKERFKNVYTKIKGKEVLDLYAKNSVVDLEQERKNRRDLSQNSSTGVLVNKKHY</sequence>